<dbReference type="Proteomes" id="UP000321304">
    <property type="component" value="Unassembled WGS sequence"/>
</dbReference>
<accession>A0A560LI77</accession>
<keyword evidence="2" id="KW-0238">DNA-binding</keyword>
<keyword evidence="7" id="KW-1185">Reference proteome</keyword>
<name>A0A560LI77_9BRAD</name>
<evidence type="ECO:0000256" key="3">
    <source>
        <dbReference type="ARBA" id="ARBA00023163"/>
    </source>
</evidence>
<dbReference type="GO" id="GO:0006355">
    <property type="term" value="P:regulation of DNA-templated transcription"/>
    <property type="evidence" value="ECO:0007669"/>
    <property type="project" value="TreeGrafter"/>
</dbReference>
<evidence type="ECO:0000256" key="1">
    <source>
        <dbReference type="ARBA" id="ARBA00023015"/>
    </source>
</evidence>
<dbReference type="STRING" id="1755647.AS156_06140"/>
<dbReference type="GO" id="GO:0000976">
    <property type="term" value="F:transcription cis-regulatory region binding"/>
    <property type="evidence" value="ECO:0007669"/>
    <property type="project" value="TreeGrafter"/>
</dbReference>
<keyword evidence="4" id="KW-0597">Phosphoprotein</keyword>
<dbReference type="PANTHER" id="PTHR48111">
    <property type="entry name" value="REGULATOR OF RPOS"/>
    <property type="match status" value="1"/>
</dbReference>
<dbReference type="Gene3D" id="3.40.50.2300">
    <property type="match status" value="1"/>
</dbReference>
<reference evidence="6 7" key="1">
    <citation type="submission" date="2019-06" db="EMBL/GenBank/DDBJ databases">
        <title>Genomic Encyclopedia of Type Strains, Phase IV (KMG-V): Genome sequencing to study the core and pangenomes of soil and plant-associated prokaryotes.</title>
        <authorList>
            <person name="Whitman W."/>
        </authorList>
    </citation>
    <scope>NUCLEOTIDE SEQUENCE [LARGE SCALE GENOMIC DNA]</scope>
    <source>
        <strain evidence="6 7">BR 10355</strain>
    </source>
</reference>
<keyword evidence="3" id="KW-0804">Transcription</keyword>
<evidence type="ECO:0000313" key="7">
    <source>
        <dbReference type="Proteomes" id="UP000321304"/>
    </source>
</evidence>
<sequence>MAATAVSSYDAIILDLGLLDVDGLELLARVAGKAPIKTPVLVVGARDGVEDRGRALDVGADDYLVTPIDPVELEARLRVLLRRPRH</sequence>
<comment type="caution">
    <text evidence="6">The sequence shown here is derived from an EMBL/GenBank/DDBJ whole genome shotgun (WGS) entry which is preliminary data.</text>
</comment>
<organism evidence="6 7">
    <name type="scientific">Bradyrhizobium macuxiense</name>
    <dbReference type="NCBI Taxonomy" id="1755647"/>
    <lineage>
        <taxon>Bacteria</taxon>
        <taxon>Pseudomonadati</taxon>
        <taxon>Pseudomonadota</taxon>
        <taxon>Alphaproteobacteria</taxon>
        <taxon>Hyphomicrobiales</taxon>
        <taxon>Nitrobacteraceae</taxon>
        <taxon>Bradyrhizobium</taxon>
    </lineage>
</organism>
<dbReference type="InterPro" id="IPR011006">
    <property type="entry name" value="CheY-like_superfamily"/>
</dbReference>
<feature type="modified residue" description="4-aspartylphosphate" evidence="4">
    <location>
        <position position="15"/>
    </location>
</feature>
<keyword evidence="1" id="KW-0805">Transcription regulation</keyword>
<dbReference type="GO" id="GO:0005829">
    <property type="term" value="C:cytosol"/>
    <property type="evidence" value="ECO:0007669"/>
    <property type="project" value="TreeGrafter"/>
</dbReference>
<evidence type="ECO:0000259" key="5">
    <source>
        <dbReference type="PROSITE" id="PS50110"/>
    </source>
</evidence>
<evidence type="ECO:0000256" key="4">
    <source>
        <dbReference type="PROSITE-ProRule" id="PRU00169"/>
    </source>
</evidence>
<dbReference type="PROSITE" id="PS50110">
    <property type="entry name" value="RESPONSE_REGULATORY"/>
    <property type="match status" value="1"/>
</dbReference>
<evidence type="ECO:0000256" key="2">
    <source>
        <dbReference type="ARBA" id="ARBA00023125"/>
    </source>
</evidence>
<dbReference type="AlphaFoldDB" id="A0A560LI77"/>
<dbReference type="Pfam" id="PF00072">
    <property type="entry name" value="Response_reg"/>
    <property type="match status" value="1"/>
</dbReference>
<evidence type="ECO:0000313" key="6">
    <source>
        <dbReference type="EMBL" id="TWB92970.1"/>
    </source>
</evidence>
<gene>
    <name evidence="6" type="ORF">FBZ93_1119</name>
</gene>
<protein>
    <submittedName>
        <fullName evidence="6">Response regulator receiver domain-containing protein</fullName>
    </submittedName>
</protein>
<feature type="domain" description="Response regulatory" evidence="5">
    <location>
        <begin position="1"/>
        <end position="81"/>
    </location>
</feature>
<dbReference type="GO" id="GO:0000156">
    <property type="term" value="F:phosphorelay response regulator activity"/>
    <property type="evidence" value="ECO:0007669"/>
    <property type="project" value="TreeGrafter"/>
</dbReference>
<dbReference type="InterPro" id="IPR039420">
    <property type="entry name" value="WalR-like"/>
</dbReference>
<proteinExistence type="predicted"/>
<dbReference type="EMBL" id="VITY01000011">
    <property type="protein sequence ID" value="TWB92970.1"/>
    <property type="molecule type" value="Genomic_DNA"/>
</dbReference>
<dbReference type="GO" id="GO:0032993">
    <property type="term" value="C:protein-DNA complex"/>
    <property type="evidence" value="ECO:0007669"/>
    <property type="project" value="TreeGrafter"/>
</dbReference>
<dbReference type="PANTHER" id="PTHR48111:SF67">
    <property type="entry name" value="TRANSCRIPTIONAL REGULATORY PROTEIN TCTD"/>
    <property type="match status" value="1"/>
</dbReference>
<dbReference type="SUPFAM" id="SSF52172">
    <property type="entry name" value="CheY-like"/>
    <property type="match status" value="1"/>
</dbReference>
<dbReference type="InterPro" id="IPR001789">
    <property type="entry name" value="Sig_transdc_resp-reg_receiver"/>
</dbReference>